<keyword evidence="2" id="KW-1185">Reference proteome</keyword>
<protein>
    <submittedName>
        <fullName evidence="1">Uncharacterized protein</fullName>
    </submittedName>
</protein>
<evidence type="ECO:0000313" key="2">
    <source>
        <dbReference type="Proteomes" id="UP001152795"/>
    </source>
</evidence>
<proteinExistence type="predicted"/>
<reference evidence="1" key="1">
    <citation type="submission" date="2020-04" db="EMBL/GenBank/DDBJ databases">
        <authorList>
            <person name="Alioto T."/>
            <person name="Alioto T."/>
            <person name="Gomez Garrido J."/>
        </authorList>
    </citation>
    <scope>NUCLEOTIDE SEQUENCE</scope>
    <source>
        <strain evidence="1">A484AB</strain>
    </source>
</reference>
<gene>
    <name evidence="1" type="ORF">PACLA_8A045917</name>
</gene>
<organism evidence="1 2">
    <name type="scientific">Paramuricea clavata</name>
    <name type="common">Red gorgonian</name>
    <name type="synonym">Violescent sea-whip</name>
    <dbReference type="NCBI Taxonomy" id="317549"/>
    <lineage>
        <taxon>Eukaryota</taxon>
        <taxon>Metazoa</taxon>
        <taxon>Cnidaria</taxon>
        <taxon>Anthozoa</taxon>
        <taxon>Octocorallia</taxon>
        <taxon>Malacalcyonacea</taxon>
        <taxon>Plexauridae</taxon>
        <taxon>Paramuricea</taxon>
    </lineage>
</organism>
<dbReference type="EMBL" id="CACRXK020038871">
    <property type="protein sequence ID" value="CAB4045339.1"/>
    <property type="molecule type" value="Genomic_DNA"/>
</dbReference>
<evidence type="ECO:0000313" key="1">
    <source>
        <dbReference type="EMBL" id="CAB4045339.1"/>
    </source>
</evidence>
<sequence>MEKVPFQVLTAENGTGLYLERQHMIKCTADIQQRMEHMLPFFRVSFSCQVKLIVIY</sequence>
<comment type="caution">
    <text evidence="1">The sequence shown here is derived from an EMBL/GenBank/DDBJ whole genome shotgun (WGS) entry which is preliminary data.</text>
</comment>
<name>A0A7D9MG51_PARCT</name>
<dbReference type="AlphaFoldDB" id="A0A7D9MG51"/>
<accession>A0A7D9MG51</accession>
<dbReference type="Proteomes" id="UP001152795">
    <property type="component" value="Unassembled WGS sequence"/>
</dbReference>